<reference evidence="1" key="1">
    <citation type="submission" date="2021-02" db="EMBL/GenBank/DDBJ databases">
        <authorList>
            <person name="Dougan E. K."/>
            <person name="Rhodes N."/>
            <person name="Thang M."/>
            <person name="Chan C."/>
        </authorList>
    </citation>
    <scope>NUCLEOTIDE SEQUENCE</scope>
</reference>
<evidence type="ECO:0000313" key="1">
    <source>
        <dbReference type="EMBL" id="CAE7249182.1"/>
    </source>
</evidence>
<gene>
    <name evidence="1" type="ORF">SNAT2548_LOCUS12119</name>
</gene>
<accession>A0A812LT98</accession>
<comment type="caution">
    <text evidence="1">The sequence shown here is derived from an EMBL/GenBank/DDBJ whole genome shotgun (WGS) entry which is preliminary data.</text>
</comment>
<keyword evidence="2" id="KW-1185">Reference proteome</keyword>
<organism evidence="1 2">
    <name type="scientific">Symbiodinium natans</name>
    <dbReference type="NCBI Taxonomy" id="878477"/>
    <lineage>
        <taxon>Eukaryota</taxon>
        <taxon>Sar</taxon>
        <taxon>Alveolata</taxon>
        <taxon>Dinophyceae</taxon>
        <taxon>Suessiales</taxon>
        <taxon>Symbiodiniaceae</taxon>
        <taxon>Symbiodinium</taxon>
    </lineage>
</organism>
<evidence type="ECO:0000313" key="2">
    <source>
        <dbReference type="Proteomes" id="UP000604046"/>
    </source>
</evidence>
<dbReference type="EMBL" id="CAJNDS010001136">
    <property type="protein sequence ID" value="CAE7249182.1"/>
    <property type="molecule type" value="Genomic_DNA"/>
</dbReference>
<dbReference type="Proteomes" id="UP000604046">
    <property type="component" value="Unassembled WGS sequence"/>
</dbReference>
<protein>
    <submittedName>
        <fullName evidence="1">Uncharacterized protein</fullName>
    </submittedName>
</protein>
<name>A0A812LT98_9DINO</name>
<proteinExistence type="predicted"/>
<sequence length="260" mass="28690">MPLAQKPHRPKADVELLSRERIAFETAEDLLRNAVGMQTSESKIADLVQSKEAAFEIPASVLVSFRSIPAAAKSLADDWAGLLNDTRSPNPFKAISEGHLEYEAPPEAEFLCEGREGTKLIIADWREAKPITEGLSKRGHKGDARMCVVARSDRTFHRASYFVDSMGQGAEIVVAPDFSLESMEEFIRTYMTYMQTARETLHAPPCTEIEPMPLPVQPKAVEALCGMSLPSLLQAVQDPKVAAALEQLILQTMSSQVYED</sequence>
<dbReference type="AlphaFoldDB" id="A0A812LT98"/>